<dbReference type="InterPro" id="IPR008030">
    <property type="entry name" value="NmrA-like"/>
</dbReference>
<dbReference type="InterPro" id="IPR036291">
    <property type="entry name" value="NAD(P)-bd_dom_sf"/>
</dbReference>
<keyword evidence="6" id="KW-1185">Reference proteome</keyword>
<dbReference type="Pfam" id="PF05368">
    <property type="entry name" value="NmrA"/>
    <property type="match status" value="1"/>
</dbReference>
<sequence>MSQKIVAVAGGSGSIGRSVAEAIIADGKFKVIILGRKENAELSKAIGAPIIATDYSTVDSVVRVLEDNNVHTLISGLGLGGGVPASNEIALLHAADRSTVTERFITSNWGVKYTQEHGKFLLSSAKVEVAAELQKVKNVEWTSVCNGLFLDYWGFPKIKSYLTPMTLVVDIAAKKAAIPGSGDVPVVFTYSEDIGKFTAALLTLEKWDKESYIVGDKLTWNEFLKVSEDVVGEKFDVVYDSPELLEAGGVSELPSHVPAYAFVPKEVLQGILSSIELFFYQGDFDFGSKKTLNEVFPHLKTKSVKDVIEIGWKH</sequence>
<protein>
    <recommendedName>
        <fullName evidence="4">NmrA-like domain-containing protein</fullName>
    </recommendedName>
</protein>
<keyword evidence="3" id="KW-0560">Oxidoreductase</keyword>
<dbReference type="Gene3D" id="3.90.25.10">
    <property type="entry name" value="UDP-galactose 4-epimerase, domain 1"/>
    <property type="match status" value="1"/>
</dbReference>
<evidence type="ECO:0000313" key="5">
    <source>
        <dbReference type="EMBL" id="VUC32446.1"/>
    </source>
</evidence>
<accession>A0ABY6UMA0</accession>
<gene>
    <name evidence="5" type="ORF">CLO192961_LOCUS328689</name>
</gene>
<evidence type="ECO:0000256" key="1">
    <source>
        <dbReference type="ARBA" id="ARBA00005725"/>
    </source>
</evidence>
<evidence type="ECO:0000259" key="4">
    <source>
        <dbReference type="Pfam" id="PF05368"/>
    </source>
</evidence>
<organism evidence="5 6">
    <name type="scientific">Bionectria ochroleuca</name>
    <name type="common">Gliocladium roseum</name>
    <dbReference type="NCBI Taxonomy" id="29856"/>
    <lineage>
        <taxon>Eukaryota</taxon>
        <taxon>Fungi</taxon>
        <taxon>Dikarya</taxon>
        <taxon>Ascomycota</taxon>
        <taxon>Pezizomycotina</taxon>
        <taxon>Sordariomycetes</taxon>
        <taxon>Hypocreomycetidae</taxon>
        <taxon>Hypocreales</taxon>
        <taxon>Bionectriaceae</taxon>
        <taxon>Clonostachys</taxon>
    </lineage>
</organism>
<feature type="domain" description="NmrA-like" evidence="4">
    <location>
        <begin position="3"/>
        <end position="247"/>
    </location>
</feature>
<name>A0ABY6UMA0_BIOOC</name>
<comment type="similarity">
    <text evidence="1">Belongs to the NmrA-type oxidoreductase family. Isoflavone reductase subfamily.</text>
</comment>
<dbReference type="PANTHER" id="PTHR47706">
    <property type="entry name" value="NMRA-LIKE FAMILY PROTEIN"/>
    <property type="match status" value="1"/>
</dbReference>
<comment type="caution">
    <text evidence="5">The sequence shown here is derived from an EMBL/GenBank/DDBJ whole genome shotgun (WGS) entry which is preliminary data.</text>
</comment>
<dbReference type="InterPro" id="IPR051609">
    <property type="entry name" value="NmrA/Isoflavone_reductase-like"/>
</dbReference>
<reference evidence="5 6" key="1">
    <citation type="submission" date="2019-06" db="EMBL/GenBank/DDBJ databases">
        <authorList>
            <person name="Broberg M."/>
        </authorList>
    </citation>
    <scope>NUCLEOTIDE SEQUENCE [LARGE SCALE GENOMIC DNA]</scope>
</reference>
<proteinExistence type="inferred from homology"/>
<dbReference type="SUPFAM" id="SSF51735">
    <property type="entry name" value="NAD(P)-binding Rossmann-fold domains"/>
    <property type="match status" value="1"/>
</dbReference>
<dbReference type="PANTHER" id="PTHR47706:SF4">
    <property type="entry name" value="NMRA-LIKE DOMAIN-CONTAINING PROTEIN"/>
    <property type="match status" value="1"/>
</dbReference>
<evidence type="ECO:0000313" key="6">
    <source>
        <dbReference type="Proteomes" id="UP000766486"/>
    </source>
</evidence>
<evidence type="ECO:0000256" key="2">
    <source>
        <dbReference type="ARBA" id="ARBA00022857"/>
    </source>
</evidence>
<dbReference type="Gene3D" id="3.40.50.720">
    <property type="entry name" value="NAD(P)-binding Rossmann-like Domain"/>
    <property type="match status" value="1"/>
</dbReference>
<keyword evidence="2" id="KW-0521">NADP</keyword>
<dbReference type="Proteomes" id="UP000766486">
    <property type="component" value="Unassembled WGS sequence"/>
</dbReference>
<dbReference type="EMBL" id="CABFNS010000851">
    <property type="protein sequence ID" value="VUC32446.1"/>
    <property type="molecule type" value="Genomic_DNA"/>
</dbReference>
<evidence type="ECO:0000256" key="3">
    <source>
        <dbReference type="ARBA" id="ARBA00023002"/>
    </source>
</evidence>